<dbReference type="SMART" id="SM00487">
    <property type="entry name" value="DEXDc"/>
    <property type="match status" value="1"/>
</dbReference>
<organism evidence="12 13">
    <name type="scientific">Arcanobacterium canis</name>
    <dbReference type="NCBI Taxonomy" id="999183"/>
    <lineage>
        <taxon>Bacteria</taxon>
        <taxon>Bacillati</taxon>
        <taxon>Actinomycetota</taxon>
        <taxon>Actinomycetes</taxon>
        <taxon>Actinomycetales</taxon>
        <taxon>Actinomycetaceae</taxon>
        <taxon>Arcanobacterium</taxon>
    </lineage>
</organism>
<accession>A0ABY8G0G7</accession>
<dbReference type="InterPro" id="IPR005580">
    <property type="entry name" value="DbpA/CsdA_RNA-bd_dom"/>
</dbReference>
<evidence type="ECO:0000256" key="4">
    <source>
        <dbReference type="ARBA" id="ARBA00022806"/>
    </source>
</evidence>
<evidence type="ECO:0000259" key="10">
    <source>
        <dbReference type="PROSITE" id="PS51194"/>
    </source>
</evidence>
<dbReference type="InterPro" id="IPR001650">
    <property type="entry name" value="Helicase_C-like"/>
</dbReference>
<keyword evidence="4 7" id="KW-0347">Helicase</keyword>
<proteinExistence type="inferred from homology"/>
<dbReference type="Pfam" id="PF00270">
    <property type="entry name" value="DEAD"/>
    <property type="match status" value="1"/>
</dbReference>
<comment type="similarity">
    <text evidence="7">Belongs to the DEAD box helicase family.</text>
</comment>
<evidence type="ECO:0000256" key="7">
    <source>
        <dbReference type="RuleBase" id="RU000492"/>
    </source>
</evidence>
<dbReference type="InterPro" id="IPR050547">
    <property type="entry name" value="DEAD_box_RNA_helicases"/>
</dbReference>
<evidence type="ECO:0000256" key="8">
    <source>
        <dbReference type="SAM" id="MobiDB-lite"/>
    </source>
</evidence>
<dbReference type="PANTHER" id="PTHR47963:SF8">
    <property type="entry name" value="ATP-DEPENDENT RNA HELICASE DEAD"/>
    <property type="match status" value="1"/>
</dbReference>
<dbReference type="PROSITE" id="PS51194">
    <property type="entry name" value="HELICASE_CTER"/>
    <property type="match status" value="1"/>
</dbReference>
<evidence type="ECO:0000313" key="13">
    <source>
        <dbReference type="Proteomes" id="UP001215216"/>
    </source>
</evidence>
<dbReference type="EC" id="3.6.4.13" evidence="1"/>
<dbReference type="InterPro" id="IPR014014">
    <property type="entry name" value="RNA_helicase_DEAD_Q_motif"/>
</dbReference>
<dbReference type="SUPFAM" id="SSF52540">
    <property type="entry name" value="P-loop containing nucleoside triphosphate hydrolases"/>
    <property type="match status" value="1"/>
</dbReference>
<keyword evidence="3 7" id="KW-0378">Hydrolase</keyword>
<evidence type="ECO:0000256" key="1">
    <source>
        <dbReference type="ARBA" id="ARBA00012552"/>
    </source>
</evidence>
<name>A0ABY8G0G7_9ACTO</name>
<keyword evidence="5 7" id="KW-0067">ATP-binding</keyword>
<dbReference type="InterPro" id="IPR012677">
    <property type="entry name" value="Nucleotide-bd_a/b_plait_sf"/>
</dbReference>
<dbReference type="EMBL" id="CP121208">
    <property type="protein sequence ID" value="WFM82661.1"/>
    <property type="molecule type" value="Genomic_DNA"/>
</dbReference>
<dbReference type="PROSITE" id="PS51192">
    <property type="entry name" value="HELICASE_ATP_BIND_1"/>
    <property type="match status" value="1"/>
</dbReference>
<feature type="region of interest" description="Disordered" evidence="8">
    <location>
        <begin position="548"/>
        <end position="652"/>
    </location>
</feature>
<keyword evidence="13" id="KW-1185">Reference proteome</keyword>
<dbReference type="InterPro" id="IPR027417">
    <property type="entry name" value="P-loop_NTPase"/>
</dbReference>
<dbReference type="Pfam" id="PF03880">
    <property type="entry name" value="DbpA"/>
    <property type="match status" value="1"/>
</dbReference>
<dbReference type="Proteomes" id="UP001215216">
    <property type="component" value="Chromosome"/>
</dbReference>
<dbReference type="PROSITE" id="PS51195">
    <property type="entry name" value="Q_MOTIF"/>
    <property type="match status" value="1"/>
</dbReference>
<gene>
    <name evidence="12" type="ORF">P7079_04410</name>
</gene>
<dbReference type="PANTHER" id="PTHR47963">
    <property type="entry name" value="DEAD-BOX ATP-DEPENDENT RNA HELICASE 47, MITOCHONDRIAL"/>
    <property type="match status" value="1"/>
</dbReference>
<dbReference type="Gene3D" id="3.30.70.330">
    <property type="match status" value="1"/>
</dbReference>
<feature type="region of interest" description="Disordered" evidence="8">
    <location>
        <begin position="434"/>
        <end position="477"/>
    </location>
</feature>
<feature type="compositionally biased region" description="Basic and acidic residues" evidence="8">
    <location>
        <begin position="565"/>
        <end position="636"/>
    </location>
</feature>
<reference evidence="12 13" key="1">
    <citation type="submission" date="2023-03" db="EMBL/GenBank/DDBJ databases">
        <title>Complete genome of Arcanobacterium canis strain DSM 25104 isolated in 2010 from a canine otitis externa in Germany.</title>
        <authorList>
            <person name="Borowiak M."/>
            <person name="Kreitlow A."/>
            <person name="Malorny B."/>
            <person name="Laemmler C."/>
            <person name="Prenger-Berninghoff E."/>
            <person name="Ploetz M."/>
            <person name="Abdulmawjood A."/>
        </authorList>
    </citation>
    <scope>NUCLEOTIDE SEQUENCE [LARGE SCALE GENOMIC DNA]</scope>
    <source>
        <strain evidence="12 13">DSM 25104</strain>
    </source>
</reference>
<dbReference type="InterPro" id="IPR044742">
    <property type="entry name" value="DEAD/DEAH_RhlB"/>
</dbReference>
<dbReference type="GO" id="GO:0004386">
    <property type="term" value="F:helicase activity"/>
    <property type="evidence" value="ECO:0007669"/>
    <property type="project" value="UniProtKB-KW"/>
</dbReference>
<evidence type="ECO:0000256" key="2">
    <source>
        <dbReference type="ARBA" id="ARBA00022741"/>
    </source>
</evidence>
<dbReference type="InterPro" id="IPR014001">
    <property type="entry name" value="Helicase_ATP-bd"/>
</dbReference>
<feature type="domain" description="Helicase C-terminal" evidence="10">
    <location>
        <begin position="235"/>
        <end position="379"/>
    </location>
</feature>
<dbReference type="SMART" id="SM00490">
    <property type="entry name" value="HELICc"/>
    <property type="match status" value="1"/>
</dbReference>
<protein>
    <recommendedName>
        <fullName evidence="1">RNA helicase</fullName>
        <ecNumber evidence="1">3.6.4.13</ecNumber>
    </recommendedName>
</protein>
<evidence type="ECO:0000256" key="3">
    <source>
        <dbReference type="ARBA" id="ARBA00022801"/>
    </source>
</evidence>
<feature type="domain" description="DEAD-box RNA helicase Q" evidence="11">
    <location>
        <begin position="6"/>
        <end position="34"/>
    </location>
</feature>
<dbReference type="Gene3D" id="3.40.50.300">
    <property type="entry name" value="P-loop containing nucleotide triphosphate hydrolases"/>
    <property type="match status" value="2"/>
</dbReference>
<dbReference type="PROSITE" id="PS00039">
    <property type="entry name" value="DEAD_ATP_HELICASE"/>
    <property type="match status" value="1"/>
</dbReference>
<feature type="compositionally biased region" description="Basic and acidic residues" evidence="8">
    <location>
        <begin position="438"/>
        <end position="472"/>
    </location>
</feature>
<dbReference type="Pfam" id="PF00271">
    <property type="entry name" value="Helicase_C"/>
    <property type="match status" value="1"/>
</dbReference>
<evidence type="ECO:0000259" key="9">
    <source>
        <dbReference type="PROSITE" id="PS51192"/>
    </source>
</evidence>
<evidence type="ECO:0000256" key="5">
    <source>
        <dbReference type="ARBA" id="ARBA00022840"/>
    </source>
</evidence>
<dbReference type="InterPro" id="IPR011545">
    <property type="entry name" value="DEAD/DEAH_box_helicase_dom"/>
</dbReference>
<evidence type="ECO:0000256" key="6">
    <source>
        <dbReference type="PROSITE-ProRule" id="PRU00552"/>
    </source>
</evidence>
<dbReference type="GO" id="GO:0016787">
    <property type="term" value="F:hydrolase activity"/>
    <property type="evidence" value="ECO:0007669"/>
    <property type="project" value="UniProtKB-KW"/>
</dbReference>
<feature type="short sequence motif" description="Q motif" evidence="6">
    <location>
        <begin position="6"/>
        <end position="34"/>
    </location>
</feature>
<dbReference type="InterPro" id="IPR000629">
    <property type="entry name" value="RNA-helicase_DEAD-box_CS"/>
</dbReference>
<feature type="domain" description="Helicase ATP-binding" evidence="9">
    <location>
        <begin position="37"/>
        <end position="208"/>
    </location>
</feature>
<evidence type="ECO:0000259" key="11">
    <source>
        <dbReference type="PROSITE" id="PS51195"/>
    </source>
</evidence>
<keyword evidence="2 7" id="KW-0547">Nucleotide-binding</keyword>
<dbReference type="CDD" id="cd00268">
    <property type="entry name" value="DEADc"/>
    <property type="match status" value="1"/>
</dbReference>
<sequence length="652" mass="71445">MDIFVTTFSELSLPENLLQAVTELGFTQPTEIQEQAIPHLLNGHDVIGVAQTGTGKTAAFGLPLLTHVDAEKDEVQALVLAPTRELAMQGADAISTFAAKTGGLEVVSVYGGSPYGPQLRALERGAQVVVGTPGRIMDLIDRKALVLSHVTYFVLDEADEMLRMGFAEDVDTIAASLPKERITALFSATMPSSIRKVAQEHMNDPVEVTVTRPASTTDTIHQTYAVVPSRHKTGALARVLATTEADAALVFVRTRATAEDLTIELSTRGVQAAALSGDVAQKDREKLVNRLREGSIDVLVATDVAARGLDVERIGLVVNYDVPKEIDTYVHRIGRTGRAGREGTSLTFVTPKEKFRLRRIEKTTGAQMEEVDLPTPAQVSALRASRLIESAIERVGIGRLSVYEKAIEEFLAQQADSESPMSLEQLAYGLIAMGVRDPGPRGDDEPEHLSVRGGRDDRSREDRGGRGRDKSGRKTFAHNGTMYRVDVGKKDGVAPGAIVGALTNEGGLTGSQLGKIDIYPTFSLVEIAHELDERTISKISRAQVSGRELGIRKDHGPAKGARGSFKRDGGFNKREGGLGHRRNRDDFDRRPIRDYIDDPDQQSRRDRERSARDPYELRKARADRAFGDRRKSNERRGFRKNGLRKGDFRKGR</sequence>
<dbReference type="CDD" id="cd18787">
    <property type="entry name" value="SF2_C_DEAD"/>
    <property type="match status" value="1"/>
</dbReference>
<evidence type="ECO:0000313" key="12">
    <source>
        <dbReference type="EMBL" id="WFM82661.1"/>
    </source>
</evidence>